<dbReference type="Pfam" id="PF13799">
    <property type="entry name" value="DUF4183"/>
    <property type="match status" value="1"/>
</dbReference>
<name>A0A917AHV8_9BACI</name>
<accession>A0A917AHV8</accession>
<feature type="domain" description="DUF4183" evidence="1">
    <location>
        <begin position="48"/>
        <end position="115"/>
    </location>
</feature>
<comment type="caution">
    <text evidence="2">The sequence shown here is derived from an EMBL/GenBank/DDBJ whole genome shotgun (WGS) entry which is preliminary data.</text>
</comment>
<dbReference type="Proteomes" id="UP000605259">
    <property type="component" value="Unassembled WGS sequence"/>
</dbReference>
<gene>
    <name evidence="2" type="ORF">GCM10007140_00340</name>
</gene>
<reference evidence="2" key="1">
    <citation type="journal article" date="2014" name="Int. J. Syst. Evol. Microbiol.">
        <title>Complete genome sequence of Corynebacterium casei LMG S-19264T (=DSM 44701T), isolated from a smear-ripened cheese.</title>
        <authorList>
            <consortium name="US DOE Joint Genome Institute (JGI-PGF)"/>
            <person name="Walter F."/>
            <person name="Albersmeier A."/>
            <person name="Kalinowski J."/>
            <person name="Ruckert C."/>
        </authorList>
    </citation>
    <scope>NUCLEOTIDE SEQUENCE</scope>
    <source>
        <strain evidence="2">CGMCC 1.12698</strain>
    </source>
</reference>
<organism evidence="2 3">
    <name type="scientific">Priestia taiwanensis</name>
    <dbReference type="NCBI Taxonomy" id="1347902"/>
    <lineage>
        <taxon>Bacteria</taxon>
        <taxon>Bacillati</taxon>
        <taxon>Bacillota</taxon>
        <taxon>Bacilli</taxon>
        <taxon>Bacillales</taxon>
        <taxon>Bacillaceae</taxon>
        <taxon>Priestia</taxon>
    </lineage>
</organism>
<dbReference type="RefSeq" id="WP_188386449.1">
    <property type="nucleotide sequence ID" value="NZ_BMFK01000001.1"/>
</dbReference>
<evidence type="ECO:0000313" key="2">
    <source>
        <dbReference type="EMBL" id="GGE53939.1"/>
    </source>
</evidence>
<evidence type="ECO:0000313" key="3">
    <source>
        <dbReference type="Proteomes" id="UP000605259"/>
    </source>
</evidence>
<dbReference type="EMBL" id="BMFK01000001">
    <property type="protein sequence ID" value="GGE53939.1"/>
    <property type="molecule type" value="Genomic_DNA"/>
</dbReference>
<sequence length="139" mass="13930">MPASLVKLVITADNTVGGSITTTTTTNVAPVTTRYVANVTAGMISGGVTTIPATSFLDDTGTALSSGGLPTINANSYYTVQINGVLQQSGLSTLTNNDLVINAAVLVGVPVTLEIVNFSGTTSTSTSTNGVTVSTTLNT</sequence>
<dbReference type="InterPro" id="IPR025237">
    <property type="entry name" value="DUF4183"/>
</dbReference>
<reference evidence="2" key="2">
    <citation type="submission" date="2020-09" db="EMBL/GenBank/DDBJ databases">
        <authorList>
            <person name="Sun Q."/>
            <person name="Zhou Y."/>
        </authorList>
    </citation>
    <scope>NUCLEOTIDE SEQUENCE</scope>
    <source>
        <strain evidence="2">CGMCC 1.12698</strain>
    </source>
</reference>
<proteinExistence type="predicted"/>
<dbReference type="AlphaFoldDB" id="A0A917AHV8"/>
<protein>
    <recommendedName>
        <fullName evidence="1">DUF4183 domain-containing protein</fullName>
    </recommendedName>
</protein>
<evidence type="ECO:0000259" key="1">
    <source>
        <dbReference type="Pfam" id="PF13799"/>
    </source>
</evidence>
<keyword evidence="3" id="KW-1185">Reference proteome</keyword>